<dbReference type="Gene3D" id="2.40.170.20">
    <property type="entry name" value="TonB-dependent receptor, beta-barrel domain"/>
    <property type="match status" value="1"/>
</dbReference>
<feature type="domain" description="TonB-dependent receptor plug" evidence="10">
    <location>
        <begin position="231"/>
        <end position="341"/>
    </location>
</feature>
<evidence type="ECO:0000256" key="6">
    <source>
        <dbReference type="ARBA" id="ARBA00023136"/>
    </source>
</evidence>
<dbReference type="RefSeq" id="WP_119350210.1">
    <property type="nucleotide sequence ID" value="NZ_QWET01000008.1"/>
</dbReference>
<dbReference type="InterPro" id="IPR036942">
    <property type="entry name" value="Beta-barrel_TonB_sf"/>
</dbReference>
<dbReference type="OrthoDB" id="1095312at2"/>
<dbReference type="InterPro" id="IPR039426">
    <property type="entry name" value="TonB-dep_rcpt-like"/>
</dbReference>
<dbReference type="InterPro" id="IPR023997">
    <property type="entry name" value="TonB-dep_OMP_SusC/RagA_CS"/>
</dbReference>
<accession>A0A399CYB4</accession>
<keyword evidence="7 8" id="KW-0998">Cell outer membrane</keyword>
<evidence type="ECO:0000256" key="4">
    <source>
        <dbReference type="ARBA" id="ARBA00022692"/>
    </source>
</evidence>
<comment type="similarity">
    <text evidence="8">Belongs to the TonB-dependent receptor family.</text>
</comment>
<comment type="caution">
    <text evidence="11">The sequence shown here is derived from an EMBL/GenBank/DDBJ whole genome shotgun (WGS) entry which is preliminary data.</text>
</comment>
<dbReference type="FunFam" id="2.170.130.10:FF:000003">
    <property type="entry name" value="SusC/RagA family TonB-linked outer membrane protein"/>
    <property type="match status" value="1"/>
</dbReference>
<dbReference type="Gene3D" id="2.170.130.10">
    <property type="entry name" value="TonB-dependent receptor, plug domain"/>
    <property type="match status" value="1"/>
</dbReference>
<evidence type="ECO:0000256" key="8">
    <source>
        <dbReference type="PROSITE-ProRule" id="PRU01360"/>
    </source>
</evidence>
<evidence type="ECO:0000256" key="9">
    <source>
        <dbReference type="SAM" id="MobiDB-lite"/>
    </source>
</evidence>
<keyword evidence="6 8" id="KW-0472">Membrane</keyword>
<evidence type="ECO:0000256" key="7">
    <source>
        <dbReference type="ARBA" id="ARBA00023237"/>
    </source>
</evidence>
<evidence type="ECO:0000256" key="1">
    <source>
        <dbReference type="ARBA" id="ARBA00004571"/>
    </source>
</evidence>
<dbReference type="InterPro" id="IPR037066">
    <property type="entry name" value="Plug_dom_sf"/>
</dbReference>
<evidence type="ECO:0000256" key="5">
    <source>
        <dbReference type="ARBA" id="ARBA00022729"/>
    </source>
</evidence>
<dbReference type="SUPFAM" id="SSF56935">
    <property type="entry name" value="Porins"/>
    <property type="match status" value="1"/>
</dbReference>
<dbReference type="Pfam" id="PF13715">
    <property type="entry name" value="CarbopepD_reg_2"/>
    <property type="match status" value="1"/>
</dbReference>
<dbReference type="NCBIfam" id="TIGR04056">
    <property type="entry name" value="OMP_RagA_SusC"/>
    <property type="match status" value="1"/>
</dbReference>
<protein>
    <submittedName>
        <fullName evidence="11">SusC/RagA family TonB-linked outer membrane protein</fullName>
    </submittedName>
</protein>
<dbReference type="SUPFAM" id="SSF49464">
    <property type="entry name" value="Carboxypeptidase regulatory domain-like"/>
    <property type="match status" value="1"/>
</dbReference>
<dbReference type="PANTHER" id="PTHR30069:SF29">
    <property type="entry name" value="HEMOGLOBIN AND HEMOGLOBIN-HAPTOGLOBIN-BINDING PROTEIN 1-RELATED"/>
    <property type="match status" value="1"/>
</dbReference>
<dbReference type="InterPro" id="IPR008969">
    <property type="entry name" value="CarboxyPept-like_regulatory"/>
</dbReference>
<dbReference type="GO" id="GO:0015344">
    <property type="term" value="F:siderophore uptake transmembrane transporter activity"/>
    <property type="evidence" value="ECO:0007669"/>
    <property type="project" value="TreeGrafter"/>
</dbReference>
<keyword evidence="5" id="KW-0732">Signal</keyword>
<gene>
    <name evidence="11" type="ORF">D1164_11885</name>
</gene>
<dbReference type="PROSITE" id="PS52016">
    <property type="entry name" value="TONB_DEPENDENT_REC_3"/>
    <property type="match status" value="1"/>
</dbReference>
<dbReference type="Proteomes" id="UP000266441">
    <property type="component" value="Unassembled WGS sequence"/>
</dbReference>
<dbReference type="InterPro" id="IPR023996">
    <property type="entry name" value="TonB-dep_OMP_SusC/RagA"/>
</dbReference>
<dbReference type="InterPro" id="IPR012910">
    <property type="entry name" value="Plug_dom"/>
</dbReference>
<proteinExistence type="inferred from homology"/>
<dbReference type="Gene3D" id="2.60.40.1120">
    <property type="entry name" value="Carboxypeptidase-like, regulatory domain"/>
    <property type="match status" value="1"/>
</dbReference>
<dbReference type="AlphaFoldDB" id="A0A399CYB4"/>
<name>A0A399CYB4_9BACT</name>
<keyword evidence="2 8" id="KW-0813">Transport</keyword>
<evidence type="ECO:0000259" key="10">
    <source>
        <dbReference type="Pfam" id="PF07715"/>
    </source>
</evidence>
<keyword evidence="3 8" id="KW-1134">Transmembrane beta strand</keyword>
<evidence type="ECO:0000313" key="12">
    <source>
        <dbReference type="Proteomes" id="UP000266441"/>
    </source>
</evidence>
<evidence type="ECO:0000256" key="2">
    <source>
        <dbReference type="ARBA" id="ARBA00022448"/>
    </source>
</evidence>
<dbReference type="EMBL" id="QWET01000008">
    <property type="protein sequence ID" value="RIH64745.1"/>
    <property type="molecule type" value="Genomic_DNA"/>
</dbReference>
<keyword evidence="12" id="KW-1185">Reference proteome</keyword>
<reference evidence="11 12" key="1">
    <citation type="journal article" date="2015" name="Int. J. Syst. Evol. Microbiol.">
        <title>Mariniphaga sediminis sp. nov., isolated from coastal sediment.</title>
        <authorList>
            <person name="Wang F.Q."/>
            <person name="Shen Q.Y."/>
            <person name="Chen G.J."/>
            <person name="Du Z.J."/>
        </authorList>
    </citation>
    <scope>NUCLEOTIDE SEQUENCE [LARGE SCALE GENOMIC DNA]</scope>
    <source>
        <strain evidence="11 12">SY21</strain>
    </source>
</reference>
<comment type="subcellular location">
    <subcellularLocation>
        <location evidence="1 8">Cell outer membrane</location>
        <topology evidence="1 8">Multi-pass membrane protein</topology>
    </subcellularLocation>
</comment>
<dbReference type="GO" id="GO:0009279">
    <property type="term" value="C:cell outer membrane"/>
    <property type="evidence" value="ECO:0007669"/>
    <property type="project" value="UniProtKB-SubCell"/>
</dbReference>
<dbReference type="GO" id="GO:0044718">
    <property type="term" value="P:siderophore transmembrane transport"/>
    <property type="evidence" value="ECO:0007669"/>
    <property type="project" value="TreeGrafter"/>
</dbReference>
<keyword evidence="4 8" id="KW-0812">Transmembrane</keyword>
<evidence type="ECO:0000313" key="11">
    <source>
        <dbReference type="EMBL" id="RIH64745.1"/>
    </source>
</evidence>
<dbReference type="NCBIfam" id="TIGR04057">
    <property type="entry name" value="SusC_RagA_signa"/>
    <property type="match status" value="1"/>
</dbReference>
<evidence type="ECO:0000256" key="3">
    <source>
        <dbReference type="ARBA" id="ARBA00022452"/>
    </source>
</evidence>
<feature type="region of interest" description="Disordered" evidence="9">
    <location>
        <begin position="128"/>
        <end position="147"/>
    </location>
</feature>
<organism evidence="11 12">
    <name type="scientific">Mariniphaga sediminis</name>
    <dbReference type="NCBI Taxonomy" id="1628158"/>
    <lineage>
        <taxon>Bacteria</taxon>
        <taxon>Pseudomonadati</taxon>
        <taxon>Bacteroidota</taxon>
        <taxon>Bacteroidia</taxon>
        <taxon>Marinilabiliales</taxon>
        <taxon>Prolixibacteraceae</taxon>
        <taxon>Mariniphaga</taxon>
    </lineage>
</organism>
<sequence>MKINVAIIRYAGYKKVLRTMKIFIILFFTSIISISANTYAQQTKLSLELNQVTVKEIIEKIESQSEYVFFYKDDRIDLERELDINVEDKTIIEVLELLFKGTNHVYKVEDRQVMIGVKETKHLNPDIEKEAKQQQPQKKTITGKVTDENGEPLPGVSVVVKGTIIGITTDIDGNYSLDVPDDAQALIFSFVGMKAQEVIIGTQTLISLALEEDAIGIEEVVAVGYGTQKRASVTGAVSTIKSEEITSVPTSNINSTLAGRTPGVIVRQASGRPGDDVASISIRGFGVNNTDDNRVQNESPLIIVDGIQRSFSQIDPNEIESITVLKDAAAAVYGIQAAAGVILVTTKRGIQGKPIVSLSSTFSMTQNTQFPKYSNFLEQYNALKYADPGKQEQILSNLQGRITPERYAGLQDGSIPGTDWFDVITRDFTPMHQHNMNIRGGNERVKYFGSVGYLNQGTIWSSKDFNYERFNATMNMDVKVTDRLKLSMDFSWRKEYHDRYSTDGSNDLNQLTISEPGFPASLPNGAIPVSNATIGNFNPIAITTKSISGYKLNTVNVVVGSLDFTYDIPGVKGLQIFDKLAVNNTFDFEKELRVPFTPYYYDGNTYTAIEPTQSTYLGHTDVTLQRLTNQLGLRYNGSHKKHNYSGLLLLETLQDKGTNLFASRKNLISGSVPYLFAGEAASQQNNGSASEFARLGCVGRVNYNYDGKYLLELSGRYDGSPYFPKETRYGFFPGVSVGWVISREPFYNEEGFVNRLKLKTSFAQLGNDNANSFDYITGYKIVTGNETYVFNNQLLTGLGVLGIANPFITWQRSNTYNVGIESGLMDNKLSVELDVFYRKRFDLLARDNISLPSTTGATVPLSNLESRDNRGVEFLISYRESFNKIKLNTSFNFSWAREKYLNYVESETFENEDQERIQRRSNQWVNRTFGYVFDGFFNSQEEIDNATIDYGGGAGNGNLRPGDIKLKDLNGDKVINSNDQRVIGRGIAPEIMYGWNTSLKWKYFEVNMFWQGAANFGMNMVGYARNVDDRVPFQYIAENVWTPERGNDAIFPARSNGVTNYNFIDKYFVNASFVRLKNLSLAYTLPGSMTEKLGISSCRFTLSGTNLITIDNLGVYPYDPESGGPMSYPAQRVFTLGLNLSL</sequence>
<dbReference type="Pfam" id="PF07715">
    <property type="entry name" value="Plug"/>
    <property type="match status" value="1"/>
</dbReference>
<dbReference type="PANTHER" id="PTHR30069">
    <property type="entry name" value="TONB-DEPENDENT OUTER MEMBRANE RECEPTOR"/>
    <property type="match status" value="1"/>
</dbReference>